<dbReference type="PANTHER" id="PTHR18901">
    <property type="entry name" value="2-DEOXYGLUCOSE-6-PHOSPHATE PHOSPHATASE 2"/>
    <property type="match status" value="1"/>
</dbReference>
<comment type="caution">
    <text evidence="1">The sequence shown here is derived from an EMBL/GenBank/DDBJ whole genome shotgun (WGS) entry which is preliminary data.</text>
</comment>
<protein>
    <submittedName>
        <fullName evidence="1">HAD family phosphatase</fullName>
    </submittedName>
</protein>
<dbReference type="InterPro" id="IPR006439">
    <property type="entry name" value="HAD-SF_hydro_IA"/>
</dbReference>
<dbReference type="InterPro" id="IPR023198">
    <property type="entry name" value="PGP-like_dom2"/>
</dbReference>
<evidence type="ECO:0000313" key="2">
    <source>
        <dbReference type="Proteomes" id="UP001431199"/>
    </source>
</evidence>
<dbReference type="Gene3D" id="1.10.150.240">
    <property type="entry name" value="Putative phosphatase, domain 2"/>
    <property type="match status" value="1"/>
</dbReference>
<dbReference type="InterPro" id="IPR036412">
    <property type="entry name" value="HAD-like_sf"/>
</dbReference>
<dbReference type="SFLD" id="SFLDG01129">
    <property type="entry name" value="C1.5:_HAD__Beta-PGM__Phosphata"/>
    <property type="match status" value="1"/>
</dbReference>
<dbReference type="CDD" id="cd07505">
    <property type="entry name" value="HAD_BPGM-like"/>
    <property type="match status" value="1"/>
</dbReference>
<gene>
    <name evidence="1" type="ORF">N5B56_05745</name>
</gene>
<dbReference type="SUPFAM" id="SSF56784">
    <property type="entry name" value="HAD-like"/>
    <property type="match status" value="1"/>
</dbReference>
<dbReference type="EMBL" id="JAODBU010000004">
    <property type="protein sequence ID" value="MCT7398590.1"/>
    <property type="molecule type" value="Genomic_DNA"/>
</dbReference>
<dbReference type="NCBIfam" id="TIGR01509">
    <property type="entry name" value="HAD-SF-IA-v3"/>
    <property type="match status" value="1"/>
</dbReference>
<dbReference type="InterPro" id="IPR023214">
    <property type="entry name" value="HAD_sf"/>
</dbReference>
<reference evidence="1" key="1">
    <citation type="submission" date="2022-09" db="EMBL/GenBank/DDBJ databases">
        <title>Eubacterium sp. LFL-14 isolated from human feces.</title>
        <authorList>
            <person name="Liu F."/>
        </authorList>
    </citation>
    <scope>NUCLEOTIDE SEQUENCE</scope>
    <source>
        <strain evidence="1">LFL-14</strain>
    </source>
</reference>
<dbReference type="RefSeq" id="WP_022089246.1">
    <property type="nucleotide sequence ID" value="NZ_JAODBU010000004.1"/>
</dbReference>
<dbReference type="Gene3D" id="3.40.50.1000">
    <property type="entry name" value="HAD superfamily/HAD-like"/>
    <property type="match status" value="1"/>
</dbReference>
<dbReference type="Pfam" id="PF13419">
    <property type="entry name" value="HAD_2"/>
    <property type="match status" value="1"/>
</dbReference>
<organism evidence="1 2">
    <name type="scientific">Eubacterium album</name>
    <dbReference type="NCBI Taxonomy" id="2978477"/>
    <lineage>
        <taxon>Bacteria</taxon>
        <taxon>Bacillati</taxon>
        <taxon>Bacillota</taxon>
        <taxon>Clostridia</taxon>
        <taxon>Eubacteriales</taxon>
        <taxon>Eubacteriaceae</taxon>
        <taxon>Eubacterium</taxon>
    </lineage>
</organism>
<proteinExistence type="predicted"/>
<dbReference type="SFLD" id="SFLDS00003">
    <property type="entry name" value="Haloacid_Dehalogenase"/>
    <property type="match status" value="1"/>
</dbReference>
<evidence type="ECO:0000313" key="1">
    <source>
        <dbReference type="EMBL" id="MCT7398590.1"/>
    </source>
</evidence>
<accession>A0ABT2LZ77</accession>
<dbReference type="PANTHER" id="PTHR18901:SF38">
    <property type="entry name" value="PSEUDOURIDINE-5'-PHOSPHATASE"/>
    <property type="match status" value="1"/>
</dbReference>
<dbReference type="InterPro" id="IPR041492">
    <property type="entry name" value="HAD_2"/>
</dbReference>
<keyword evidence="2" id="KW-1185">Reference proteome</keyword>
<dbReference type="SFLD" id="SFLDG01135">
    <property type="entry name" value="C1.5.6:_HAD__Beta-PGM__Phospha"/>
    <property type="match status" value="1"/>
</dbReference>
<dbReference type="Proteomes" id="UP001431199">
    <property type="component" value="Unassembled WGS sequence"/>
</dbReference>
<sequence length="226" mass="25438">MIICKNRELKTKTKLVIFDMDGLLFDTEKLFMETQAPILEKYGYKQRKENYVKTLGIAGENLKRTLYDIYGSDYPDEIISSETRKQVNYIIEKNGVQIKPGIKELLQALFAANIPCVVASSTKTEIVLKYLKRAGIDKYFSFVIGGDKVNESKPNPEIFLKAWKSVDVSLEAALILEDSENGLLASKNANIPSICIPDLKYPEPEYESIPAYIVETGLDVIDILGI</sequence>
<name>A0ABT2LZ77_9FIRM</name>